<reference evidence="1 2" key="1">
    <citation type="journal article" date="2014" name="PLoS Genet.">
        <title>The Genome of Spironucleus salmonicida Highlights a Fish Pathogen Adapted to Fluctuating Environments.</title>
        <authorList>
            <person name="Xu F."/>
            <person name="Jerlstrom-Hultqvist J."/>
            <person name="Einarsson E."/>
            <person name="Astvaldsson A."/>
            <person name="Svard S.G."/>
            <person name="Andersson J.O."/>
        </authorList>
    </citation>
    <scope>NUCLEOTIDE SEQUENCE</scope>
    <source>
        <strain evidence="2">ATCC 50377</strain>
    </source>
</reference>
<dbReference type="EMBL" id="KI546021">
    <property type="protein sequence ID" value="EST47902.1"/>
    <property type="molecule type" value="Genomic_DNA"/>
</dbReference>
<organism evidence="1">
    <name type="scientific">Spironucleus salmonicida</name>
    <dbReference type="NCBI Taxonomy" id="348837"/>
    <lineage>
        <taxon>Eukaryota</taxon>
        <taxon>Metamonada</taxon>
        <taxon>Diplomonadida</taxon>
        <taxon>Hexamitidae</taxon>
        <taxon>Hexamitinae</taxon>
        <taxon>Spironucleus</taxon>
    </lineage>
</organism>
<dbReference type="AlphaFoldDB" id="V6LTC8"/>
<evidence type="ECO:0000313" key="2">
    <source>
        <dbReference type="EMBL" id="KAH0575215.1"/>
    </source>
</evidence>
<proteinExistence type="predicted"/>
<sequence length="498" mass="58958">MPYTDSVFYKANNHAPPQNNPLPNIISTSHLDQMRFRAHPTNSKTTENDLQNTQNEQIDVKEANIAVTRASKWSNTDFSNEDIRIQKILAHKKNIQNEMYKNAETYENRLKARRQEEVEIAKAKISDNSEYSRYLKVARNAADCARFEKEWKVENRKKCESEAQNDANYRAFLEGAAAKEKTFKSVILQRARENCKKCSDFNEKIFRDQVFDKTFGTFETEKELAEAKIMHQRYVEDCENERISEIEKKQKTAEMYEFFLQKEQEKRDAFQKERKMLYQEEIRTDSAKDSLQDYTKAKQSAFQQKIRDANAVKQKNAEHVIQEAEEKKQAVIDSMMHAKVDGQRKKEQQKQWYGHWKSVNQDVYETQQIQEAERHAISVTAKMEDMAYGRRMIELVEDERQAEGVVRQRLLEEKRQRGIAQRQEVDIVVARKKRDIALEKEADKKEIVKKMKEFRAEQQIPIIAAREEKNEEYKKSYNQVVRFMDRQETGVSWINDVK</sequence>
<gene>
    <name evidence="1" type="ORF">SS50377_12005</name>
    <name evidence="2" type="ORF">SS50377_22842</name>
</gene>
<keyword evidence="3" id="KW-1185">Reference proteome</keyword>
<evidence type="ECO:0008006" key="4">
    <source>
        <dbReference type="Google" id="ProtNLM"/>
    </source>
</evidence>
<evidence type="ECO:0000313" key="1">
    <source>
        <dbReference type="EMBL" id="EST47902.1"/>
    </source>
</evidence>
<accession>V6LTC8</accession>
<dbReference type="EMBL" id="AUWU02000003">
    <property type="protein sequence ID" value="KAH0575215.1"/>
    <property type="molecule type" value="Genomic_DNA"/>
</dbReference>
<dbReference type="VEuPathDB" id="GiardiaDB:SS50377_22842"/>
<protein>
    <recommendedName>
        <fullName evidence="4">Trichohyalin-plectin-homology domain-containing protein</fullName>
    </recommendedName>
</protein>
<name>V6LTC8_9EUKA</name>
<dbReference type="Proteomes" id="UP000018208">
    <property type="component" value="Unassembled WGS sequence"/>
</dbReference>
<evidence type="ECO:0000313" key="3">
    <source>
        <dbReference type="Proteomes" id="UP000018208"/>
    </source>
</evidence>
<reference evidence="2" key="2">
    <citation type="submission" date="2020-12" db="EMBL/GenBank/DDBJ databases">
        <title>New Spironucleus salmonicida genome in near-complete chromosomes.</title>
        <authorList>
            <person name="Xu F."/>
            <person name="Kurt Z."/>
            <person name="Jimenez-Gonzalez A."/>
            <person name="Astvaldsson A."/>
            <person name="Andersson J.O."/>
            <person name="Svard S.G."/>
        </authorList>
    </citation>
    <scope>NUCLEOTIDE SEQUENCE</scope>
    <source>
        <strain evidence="2">ATCC 50377</strain>
    </source>
</reference>